<evidence type="ECO:0000313" key="8">
    <source>
        <dbReference type="Proteomes" id="UP000017836"/>
    </source>
</evidence>
<feature type="compositionally biased region" description="Low complexity" evidence="5">
    <location>
        <begin position="49"/>
        <end position="64"/>
    </location>
</feature>
<dbReference type="Gramene" id="ERN12736">
    <property type="protein sequence ID" value="ERN12736"/>
    <property type="gene ID" value="AMTR_s00043p00128910"/>
</dbReference>
<evidence type="ECO:0000256" key="4">
    <source>
        <dbReference type="ARBA" id="ARBA00023242"/>
    </source>
</evidence>
<proteinExistence type="predicted"/>
<dbReference type="GO" id="GO:0046983">
    <property type="term" value="F:protein dimerization activity"/>
    <property type="evidence" value="ECO:0007669"/>
    <property type="project" value="InterPro"/>
</dbReference>
<dbReference type="Proteomes" id="UP000017836">
    <property type="component" value="Unassembled WGS sequence"/>
</dbReference>
<dbReference type="AlphaFoldDB" id="W1PXW7"/>
<dbReference type="SUPFAM" id="SSF47459">
    <property type="entry name" value="HLH, helix-loop-helix DNA-binding domain"/>
    <property type="match status" value="1"/>
</dbReference>
<dbReference type="GO" id="GO:0003700">
    <property type="term" value="F:DNA-binding transcription factor activity"/>
    <property type="evidence" value="ECO:0007669"/>
    <property type="project" value="InterPro"/>
</dbReference>
<comment type="subcellular location">
    <subcellularLocation>
        <location evidence="1">Nucleus</location>
    </subcellularLocation>
</comment>
<dbReference type="PANTHER" id="PTHR45914">
    <property type="entry name" value="TRANSCRIPTION FACTOR HEC3-RELATED"/>
    <property type="match status" value="1"/>
</dbReference>
<feature type="compositionally biased region" description="Polar residues" evidence="5">
    <location>
        <begin position="243"/>
        <end position="265"/>
    </location>
</feature>
<keyword evidence="2" id="KW-0805">Transcription regulation</keyword>
<evidence type="ECO:0000259" key="6">
    <source>
        <dbReference type="PROSITE" id="PS50888"/>
    </source>
</evidence>
<dbReference type="Pfam" id="PF00010">
    <property type="entry name" value="HLH"/>
    <property type="match status" value="1"/>
</dbReference>
<evidence type="ECO:0000256" key="5">
    <source>
        <dbReference type="SAM" id="MobiDB-lite"/>
    </source>
</evidence>
<evidence type="ECO:0000256" key="1">
    <source>
        <dbReference type="ARBA" id="ARBA00004123"/>
    </source>
</evidence>
<dbReference type="GO" id="GO:0005634">
    <property type="term" value="C:nucleus"/>
    <property type="evidence" value="ECO:0007669"/>
    <property type="project" value="UniProtKB-SubCell"/>
</dbReference>
<dbReference type="EMBL" id="KI392605">
    <property type="protein sequence ID" value="ERN12736.1"/>
    <property type="molecule type" value="Genomic_DNA"/>
</dbReference>
<feature type="region of interest" description="Disordered" evidence="5">
    <location>
        <begin position="243"/>
        <end position="274"/>
    </location>
</feature>
<dbReference type="SMART" id="SM00353">
    <property type="entry name" value="HLH"/>
    <property type="match status" value="1"/>
</dbReference>
<evidence type="ECO:0000313" key="7">
    <source>
        <dbReference type="EMBL" id="ERN12736.1"/>
    </source>
</evidence>
<evidence type="ECO:0000256" key="2">
    <source>
        <dbReference type="ARBA" id="ARBA00023015"/>
    </source>
</evidence>
<dbReference type="InterPro" id="IPR036638">
    <property type="entry name" value="HLH_DNA-bd_sf"/>
</dbReference>
<keyword evidence="4" id="KW-0539">Nucleus</keyword>
<dbReference type="PROSITE" id="PS50888">
    <property type="entry name" value="BHLH"/>
    <property type="match status" value="1"/>
</dbReference>
<evidence type="ECO:0000256" key="3">
    <source>
        <dbReference type="ARBA" id="ARBA00023163"/>
    </source>
</evidence>
<protein>
    <recommendedName>
        <fullName evidence="6">BHLH domain-containing protein</fullName>
    </recommendedName>
</protein>
<name>W1PXW7_AMBTC</name>
<keyword evidence="3" id="KW-0804">Transcription</keyword>
<feature type="region of interest" description="Disordered" evidence="5">
    <location>
        <begin position="16"/>
        <end position="66"/>
    </location>
</feature>
<dbReference type="Gene3D" id="4.10.280.10">
    <property type="entry name" value="Helix-loop-helix DNA-binding domain"/>
    <property type="match status" value="1"/>
</dbReference>
<gene>
    <name evidence="7" type="ORF">AMTR_s00043p00128910</name>
</gene>
<dbReference type="InterPro" id="IPR045843">
    <property type="entry name" value="IND-like"/>
</dbReference>
<dbReference type="eggNOG" id="ENOG502S14F">
    <property type="taxonomic scope" value="Eukaryota"/>
</dbReference>
<accession>W1PXW7</accession>
<feature type="domain" description="BHLH" evidence="6">
    <location>
        <begin position="313"/>
        <end position="362"/>
    </location>
</feature>
<dbReference type="HOGENOM" id="CLU_629074_0_0_1"/>
<organism evidence="7 8">
    <name type="scientific">Amborella trichopoda</name>
    <dbReference type="NCBI Taxonomy" id="13333"/>
    <lineage>
        <taxon>Eukaryota</taxon>
        <taxon>Viridiplantae</taxon>
        <taxon>Streptophyta</taxon>
        <taxon>Embryophyta</taxon>
        <taxon>Tracheophyta</taxon>
        <taxon>Spermatophyta</taxon>
        <taxon>Magnoliopsida</taxon>
        <taxon>Amborellales</taxon>
        <taxon>Amborellaceae</taxon>
        <taxon>Amborella</taxon>
    </lineage>
</organism>
<keyword evidence="8" id="KW-1185">Reference proteome</keyword>
<sequence>MFSLVKSPYAMKRKARASFRQPLEQNPAVRLPDSDYNLENGDEGSALPHQGKQGFHGQKKQSSQAQRIIRAISPENPNPRTMFKTKTPKDEPVEDYGDLENHAIGLSDLLFQNLTNPSSGELINPFNGEKDQTMIESLNHLQFQALPDLLSLESASETLVTSYSPIPAPLFVSSNHFSASSSGHETHQANLSNASSPSVVCDSQSSIKRAEEEEASHKRLRSCSCYTLEHVLQHFIEGVSSKTSQNQSVHSSADSTPSLSPTHSNPVFPLGPSSLGLASSETSMNHYWASGPSTMELPSSATHYTPNFSSSSSSMAPQSFYARQRRKRISELTRSLEKLMPWDSKMDTATMLGEAYKYIRFLKAQISVLKSMPSNSDVKTDCGEGNGEYSDFGCLSRQQMLQVLMGSSGVQRKLYSEGKCVISIEQAMQFQESYMK</sequence>
<dbReference type="InterPro" id="IPR011598">
    <property type="entry name" value="bHLH_dom"/>
</dbReference>
<reference evidence="8" key="1">
    <citation type="journal article" date="2013" name="Science">
        <title>The Amborella genome and the evolution of flowering plants.</title>
        <authorList>
            <consortium name="Amborella Genome Project"/>
        </authorList>
    </citation>
    <scope>NUCLEOTIDE SEQUENCE [LARGE SCALE GENOMIC DNA]</scope>
</reference>
<feature type="region of interest" description="Disordered" evidence="5">
    <location>
        <begin position="177"/>
        <end position="199"/>
    </location>
</feature>
<dbReference type="PANTHER" id="PTHR45914:SF24">
    <property type="entry name" value="BHLH DOMAIN-CONTAINING PROTEIN"/>
    <property type="match status" value="1"/>
</dbReference>